<dbReference type="PIRSF" id="PIRSF035875">
    <property type="entry name" value="RNase_BN"/>
    <property type="match status" value="1"/>
</dbReference>
<reference evidence="7 8" key="1">
    <citation type="submission" date="2016-10" db="EMBL/GenBank/DDBJ databases">
        <authorList>
            <person name="de Groot N.N."/>
        </authorList>
    </citation>
    <scope>NUCLEOTIDE SEQUENCE [LARGE SCALE GENOMIC DNA]</scope>
    <source>
        <strain evidence="7 8">DSM 17813</strain>
    </source>
</reference>
<keyword evidence="2" id="KW-1003">Cell membrane</keyword>
<dbReference type="PANTHER" id="PTHR30213:SF0">
    <property type="entry name" value="UPF0761 MEMBRANE PROTEIN YIHY"/>
    <property type="match status" value="1"/>
</dbReference>
<feature type="transmembrane region" description="Helical" evidence="6">
    <location>
        <begin position="186"/>
        <end position="206"/>
    </location>
</feature>
<comment type="subcellular location">
    <subcellularLocation>
        <location evidence="1">Cell membrane</location>
        <topology evidence="1">Multi-pass membrane protein</topology>
    </subcellularLocation>
</comment>
<dbReference type="PANTHER" id="PTHR30213">
    <property type="entry name" value="INNER MEMBRANE PROTEIN YHJD"/>
    <property type="match status" value="1"/>
</dbReference>
<dbReference type="OrthoDB" id="9781030at2"/>
<dbReference type="AlphaFoldDB" id="A0A1G9IZE6"/>
<evidence type="ECO:0000256" key="3">
    <source>
        <dbReference type="ARBA" id="ARBA00022692"/>
    </source>
</evidence>
<feature type="transmembrane region" description="Helical" evidence="6">
    <location>
        <begin position="93"/>
        <end position="113"/>
    </location>
</feature>
<dbReference type="Pfam" id="PF03631">
    <property type="entry name" value="Virul_fac_BrkB"/>
    <property type="match status" value="1"/>
</dbReference>
<dbReference type="EMBL" id="FNGU01000001">
    <property type="protein sequence ID" value="SDL30234.1"/>
    <property type="molecule type" value="Genomic_DNA"/>
</dbReference>
<keyword evidence="3 6" id="KW-0812">Transmembrane</keyword>
<dbReference type="GO" id="GO:0005886">
    <property type="term" value="C:plasma membrane"/>
    <property type="evidence" value="ECO:0007669"/>
    <property type="project" value="UniProtKB-SubCell"/>
</dbReference>
<accession>A0A1G9IZE6</accession>
<dbReference type="NCBIfam" id="TIGR00765">
    <property type="entry name" value="yihY_not_rbn"/>
    <property type="match status" value="1"/>
</dbReference>
<feature type="transmembrane region" description="Helical" evidence="6">
    <location>
        <begin position="252"/>
        <end position="274"/>
    </location>
</feature>
<protein>
    <submittedName>
        <fullName evidence="7">Membrane protein</fullName>
    </submittedName>
</protein>
<feature type="transmembrane region" description="Helical" evidence="6">
    <location>
        <begin position="34"/>
        <end position="62"/>
    </location>
</feature>
<dbReference type="Proteomes" id="UP000182146">
    <property type="component" value="Unassembled WGS sequence"/>
</dbReference>
<evidence type="ECO:0000256" key="6">
    <source>
        <dbReference type="SAM" id="Phobius"/>
    </source>
</evidence>
<evidence type="ECO:0000256" key="2">
    <source>
        <dbReference type="ARBA" id="ARBA00022475"/>
    </source>
</evidence>
<dbReference type="RefSeq" id="WP_040100988.1">
    <property type="nucleotide sequence ID" value="NZ_FNGU01000001.1"/>
</dbReference>
<dbReference type="InterPro" id="IPR017039">
    <property type="entry name" value="Virul_fac_BrkB"/>
</dbReference>
<evidence type="ECO:0000313" key="8">
    <source>
        <dbReference type="Proteomes" id="UP000182146"/>
    </source>
</evidence>
<feature type="transmembrane region" description="Helical" evidence="6">
    <location>
        <begin position="144"/>
        <end position="166"/>
    </location>
</feature>
<keyword evidence="5 6" id="KW-0472">Membrane</keyword>
<name>A0A1G9IZE6_9BACT</name>
<evidence type="ECO:0000256" key="1">
    <source>
        <dbReference type="ARBA" id="ARBA00004651"/>
    </source>
</evidence>
<sequence>MNREAQKLRQISKSGWRDILLGVKAAHKRDNLSVISAGVAFYALLAIFPAIASAVSIFGLVADPTQLPQQLSNLSGFLPQEAHQLLEQQLSRIVESSAGALSFGVFGGLIFALGSSAKGMKAMITALDVTYETEEKRGFFKLNALAILLTLGSIGFTLVALGLILALPAMLVNLGLPELVQTILNIGRWFLLALMIIFALGILYCYGPNRDSPRWRWVNTGAVVATVLWIGASFLFSYFASNFANYNKIYGSVGALIILLMWFFLTAYAVLIGAELNAEIERQTRHDTTSK</sequence>
<evidence type="ECO:0000313" key="7">
    <source>
        <dbReference type="EMBL" id="SDL30234.1"/>
    </source>
</evidence>
<dbReference type="STRING" id="392333.SAMN05660860_00279"/>
<feature type="transmembrane region" description="Helical" evidence="6">
    <location>
        <begin position="218"/>
        <end position="240"/>
    </location>
</feature>
<evidence type="ECO:0000256" key="4">
    <source>
        <dbReference type="ARBA" id="ARBA00022989"/>
    </source>
</evidence>
<keyword evidence="4 6" id="KW-1133">Transmembrane helix</keyword>
<gene>
    <name evidence="7" type="ORF">SAMN05660860_00279</name>
</gene>
<evidence type="ECO:0000256" key="5">
    <source>
        <dbReference type="ARBA" id="ARBA00023136"/>
    </source>
</evidence>
<organism evidence="7 8">
    <name type="scientific">Geoalkalibacter ferrihydriticus</name>
    <dbReference type="NCBI Taxonomy" id="392333"/>
    <lineage>
        <taxon>Bacteria</taxon>
        <taxon>Pseudomonadati</taxon>
        <taxon>Thermodesulfobacteriota</taxon>
        <taxon>Desulfuromonadia</taxon>
        <taxon>Desulfuromonadales</taxon>
        <taxon>Geoalkalibacteraceae</taxon>
        <taxon>Geoalkalibacter</taxon>
    </lineage>
</organism>
<proteinExistence type="predicted"/>